<dbReference type="InterPro" id="IPR020568">
    <property type="entry name" value="Ribosomal_Su5_D2-typ_SF"/>
</dbReference>
<dbReference type="InterPro" id="IPR013750">
    <property type="entry name" value="GHMP_kinase_C_dom"/>
</dbReference>
<dbReference type="FunFam" id="3.30.70.890:FF:000001">
    <property type="entry name" value="Galactokinase"/>
    <property type="match status" value="1"/>
</dbReference>
<dbReference type="PRINTS" id="PR00959">
    <property type="entry name" value="MEVGALKINASE"/>
</dbReference>
<dbReference type="EMBL" id="MLJW01000053">
    <property type="protein sequence ID" value="OIR05060.1"/>
    <property type="molecule type" value="Genomic_DNA"/>
</dbReference>
<evidence type="ECO:0000256" key="6">
    <source>
        <dbReference type="ARBA" id="ARBA00022777"/>
    </source>
</evidence>
<dbReference type="InterPro" id="IPR036554">
    <property type="entry name" value="GHMP_kinase_C_sf"/>
</dbReference>
<evidence type="ECO:0000256" key="2">
    <source>
        <dbReference type="ARBA" id="ARBA00022490"/>
    </source>
</evidence>
<evidence type="ECO:0000256" key="3">
    <source>
        <dbReference type="ARBA" id="ARBA00022679"/>
    </source>
</evidence>
<dbReference type="SUPFAM" id="SSF55060">
    <property type="entry name" value="GHMP Kinase, C-terminal domain"/>
    <property type="match status" value="1"/>
</dbReference>
<dbReference type="PROSITE" id="PS00106">
    <property type="entry name" value="GALACTOKINASE"/>
    <property type="match status" value="1"/>
</dbReference>
<keyword evidence="9" id="KW-0119">Carbohydrate metabolism</keyword>
<evidence type="ECO:0000256" key="1">
    <source>
        <dbReference type="ARBA" id="ARBA00006566"/>
    </source>
</evidence>
<dbReference type="GO" id="GO:0004335">
    <property type="term" value="F:galactokinase activity"/>
    <property type="evidence" value="ECO:0007669"/>
    <property type="project" value="UniProtKB-EC"/>
</dbReference>
<dbReference type="Pfam" id="PF00288">
    <property type="entry name" value="GHMP_kinases_N"/>
    <property type="match status" value="1"/>
</dbReference>
<dbReference type="PRINTS" id="PR00473">
    <property type="entry name" value="GALCTOKINASE"/>
</dbReference>
<dbReference type="GO" id="GO:0046872">
    <property type="term" value="F:metal ion binding"/>
    <property type="evidence" value="ECO:0007669"/>
    <property type="project" value="UniProtKB-KW"/>
</dbReference>
<dbReference type="InterPro" id="IPR014721">
    <property type="entry name" value="Ribsml_uS5_D2-typ_fold_subgr"/>
</dbReference>
<dbReference type="PROSITE" id="PS00627">
    <property type="entry name" value="GHMP_KINASES_ATP"/>
    <property type="match status" value="1"/>
</dbReference>
<keyword evidence="5" id="KW-0547">Nucleotide-binding</keyword>
<dbReference type="InterPro" id="IPR000705">
    <property type="entry name" value="Galactokinase"/>
</dbReference>
<evidence type="ECO:0000256" key="7">
    <source>
        <dbReference type="ARBA" id="ARBA00022840"/>
    </source>
</evidence>
<keyword evidence="3 13" id="KW-0808">Transferase</keyword>
<organism evidence="13">
    <name type="scientific">mine drainage metagenome</name>
    <dbReference type="NCBI Taxonomy" id="410659"/>
    <lineage>
        <taxon>unclassified sequences</taxon>
        <taxon>metagenomes</taxon>
        <taxon>ecological metagenomes</taxon>
    </lineage>
</organism>
<evidence type="ECO:0000259" key="10">
    <source>
        <dbReference type="Pfam" id="PF00288"/>
    </source>
</evidence>
<gene>
    <name evidence="13" type="primary">galK_2</name>
    <name evidence="13" type="ORF">GALL_128760</name>
</gene>
<sequence length="383" mass="42751">MSTQQQVQSAFKENFSTTPKLFYSPGRINLIGEHIDYNDGFVMPAAIDKGVWFAVAANNTNKVNFVSVDLNDSYSTEIDKIEKNESWKNYVLGVLHVMQEKNISFGGFDCAFGGNLPVGAGLSSSAAVEGGLLFALNTIFSFGMNRIEMALLAQKAEHGYPGVNCGIMDQFASLNGQKDHVILLDCTSLEHKHFPLQLEKYNIVLINTKVHHSLASGEYNKRRKNCEDGFKLLKTKLPEAKSFRSISSKQVVEQKDLLDAKTFDRCLYVTEEIERTQLAGKLLEENNLVEFGKLMFQTHEGLSKLYEVSCDELDFLVDEAKKHSSIIGSRLMGGGFGGCTINIIEKEKTDATVNEITDVYFKKFNVHPEVYITNTSNGTYEIV</sequence>
<dbReference type="Pfam" id="PF08544">
    <property type="entry name" value="GHMP_kinases_C"/>
    <property type="match status" value="1"/>
</dbReference>
<evidence type="ECO:0000259" key="12">
    <source>
        <dbReference type="Pfam" id="PF10509"/>
    </source>
</evidence>
<evidence type="ECO:0000256" key="9">
    <source>
        <dbReference type="ARBA" id="ARBA00023277"/>
    </source>
</evidence>
<evidence type="ECO:0000256" key="5">
    <source>
        <dbReference type="ARBA" id="ARBA00022741"/>
    </source>
</evidence>
<feature type="domain" description="GHMP kinase C-terminal" evidence="11">
    <location>
        <begin position="281"/>
        <end position="351"/>
    </location>
</feature>
<evidence type="ECO:0000256" key="4">
    <source>
        <dbReference type="ARBA" id="ARBA00022723"/>
    </source>
</evidence>
<dbReference type="Gene3D" id="3.30.70.890">
    <property type="entry name" value="GHMP kinase, C-terminal domain"/>
    <property type="match status" value="1"/>
</dbReference>
<keyword evidence="2" id="KW-0963">Cytoplasm</keyword>
<dbReference type="AlphaFoldDB" id="A0A1J5STW6"/>
<dbReference type="GO" id="GO:0005829">
    <property type="term" value="C:cytosol"/>
    <property type="evidence" value="ECO:0007669"/>
    <property type="project" value="TreeGrafter"/>
</dbReference>
<dbReference type="Gene3D" id="3.30.230.10">
    <property type="match status" value="1"/>
</dbReference>
<feature type="domain" description="Galactokinase N-terminal" evidence="12">
    <location>
        <begin position="10"/>
        <end position="56"/>
    </location>
</feature>
<comment type="caution">
    <text evidence="13">The sequence shown here is derived from an EMBL/GenBank/DDBJ whole genome shotgun (WGS) entry which is preliminary data.</text>
</comment>
<dbReference type="InterPro" id="IPR006206">
    <property type="entry name" value="Mevalonate/galactokinase"/>
</dbReference>
<dbReference type="PANTHER" id="PTHR10457">
    <property type="entry name" value="MEVALONATE KINASE/GALACTOKINASE"/>
    <property type="match status" value="1"/>
</dbReference>
<dbReference type="NCBIfam" id="TIGR00131">
    <property type="entry name" value="gal_kin"/>
    <property type="match status" value="1"/>
</dbReference>
<dbReference type="Pfam" id="PF10509">
    <property type="entry name" value="GalKase_gal_bdg"/>
    <property type="match status" value="1"/>
</dbReference>
<protein>
    <submittedName>
        <fullName evidence="13">Galactokinase</fullName>
        <ecNumber evidence="13">2.7.1.6</ecNumber>
    </submittedName>
</protein>
<comment type="similarity">
    <text evidence="1">Belongs to the GHMP kinase family. GalK subfamily.</text>
</comment>
<reference evidence="13" key="1">
    <citation type="submission" date="2016-10" db="EMBL/GenBank/DDBJ databases">
        <title>Sequence of Gallionella enrichment culture.</title>
        <authorList>
            <person name="Poehlein A."/>
            <person name="Muehling M."/>
            <person name="Daniel R."/>
        </authorList>
    </citation>
    <scope>NUCLEOTIDE SEQUENCE</scope>
</reference>
<feature type="domain" description="GHMP kinase N-terminal" evidence="10">
    <location>
        <begin position="89"/>
        <end position="176"/>
    </location>
</feature>
<name>A0A1J5STW6_9ZZZZ</name>
<dbReference type="EC" id="2.7.1.6" evidence="13"/>
<proteinExistence type="inferred from homology"/>
<dbReference type="InterPro" id="IPR019539">
    <property type="entry name" value="GalKase_N"/>
</dbReference>
<dbReference type="PANTHER" id="PTHR10457:SF7">
    <property type="entry name" value="GALACTOKINASE-RELATED"/>
    <property type="match status" value="1"/>
</dbReference>
<keyword evidence="6 13" id="KW-0418">Kinase</keyword>
<dbReference type="FunFam" id="3.30.230.10:FF:000017">
    <property type="entry name" value="Galactokinase"/>
    <property type="match status" value="1"/>
</dbReference>
<accession>A0A1J5STW6</accession>
<keyword evidence="4" id="KW-0479">Metal-binding</keyword>
<evidence type="ECO:0000256" key="8">
    <source>
        <dbReference type="ARBA" id="ARBA00022842"/>
    </source>
</evidence>
<dbReference type="InterPro" id="IPR019741">
    <property type="entry name" value="Galactokinase_CS"/>
</dbReference>
<evidence type="ECO:0000313" key="13">
    <source>
        <dbReference type="EMBL" id="OIR05060.1"/>
    </source>
</evidence>
<dbReference type="InterPro" id="IPR006204">
    <property type="entry name" value="GHMP_kinase_N_dom"/>
</dbReference>
<dbReference type="InterPro" id="IPR006203">
    <property type="entry name" value="GHMP_knse_ATP-bd_CS"/>
</dbReference>
<keyword evidence="8" id="KW-0460">Magnesium</keyword>
<dbReference type="PIRSF" id="PIRSF000530">
    <property type="entry name" value="Galactokinase"/>
    <property type="match status" value="1"/>
</dbReference>
<evidence type="ECO:0000259" key="11">
    <source>
        <dbReference type="Pfam" id="PF08544"/>
    </source>
</evidence>
<dbReference type="GO" id="GO:0005524">
    <property type="term" value="F:ATP binding"/>
    <property type="evidence" value="ECO:0007669"/>
    <property type="project" value="UniProtKB-KW"/>
</dbReference>
<dbReference type="SUPFAM" id="SSF54211">
    <property type="entry name" value="Ribosomal protein S5 domain 2-like"/>
    <property type="match status" value="1"/>
</dbReference>
<keyword evidence="7" id="KW-0067">ATP-binding</keyword>
<dbReference type="GO" id="GO:0006012">
    <property type="term" value="P:galactose metabolic process"/>
    <property type="evidence" value="ECO:0007669"/>
    <property type="project" value="InterPro"/>
</dbReference>